<keyword evidence="4" id="KW-1185">Reference proteome</keyword>
<evidence type="ECO:0000313" key="3">
    <source>
        <dbReference type="EMBL" id="GAA2114505.1"/>
    </source>
</evidence>
<sequence length="167" mass="17610">MLLQAIPTPSVPSSDRGGRNVVRVYLISDGRLKAAARTSDDTSVRSMVDLLAEGPTASEKAAGATTAIAPGGFVVEQAPSSRSRRDSVVIEVPVQFTQIDGDLQLLATAQLVWTVTEPQPLWLVRMTFNGEPIELPTDEGLTSGPVGRSDYAAVAPKNSPLAAPDDQ</sequence>
<evidence type="ECO:0000259" key="2">
    <source>
        <dbReference type="Pfam" id="PF10646"/>
    </source>
</evidence>
<evidence type="ECO:0000256" key="1">
    <source>
        <dbReference type="SAM" id="MobiDB-lite"/>
    </source>
</evidence>
<dbReference type="Proteomes" id="UP001500575">
    <property type="component" value="Unassembled WGS sequence"/>
</dbReference>
<protein>
    <recommendedName>
        <fullName evidence="2">GerMN domain-containing protein</fullName>
    </recommendedName>
</protein>
<feature type="region of interest" description="Disordered" evidence="1">
    <location>
        <begin position="135"/>
        <end position="167"/>
    </location>
</feature>
<name>A0ABN2XLP1_9ACTN</name>
<dbReference type="Pfam" id="PF10646">
    <property type="entry name" value="Germane"/>
    <property type="match status" value="1"/>
</dbReference>
<dbReference type="EMBL" id="BAAAQQ010000002">
    <property type="protein sequence ID" value="GAA2114505.1"/>
    <property type="molecule type" value="Genomic_DNA"/>
</dbReference>
<reference evidence="3 4" key="1">
    <citation type="journal article" date="2019" name="Int. J. Syst. Evol. Microbiol.">
        <title>The Global Catalogue of Microorganisms (GCM) 10K type strain sequencing project: providing services to taxonomists for standard genome sequencing and annotation.</title>
        <authorList>
            <consortium name="The Broad Institute Genomics Platform"/>
            <consortium name="The Broad Institute Genome Sequencing Center for Infectious Disease"/>
            <person name="Wu L."/>
            <person name="Ma J."/>
        </authorList>
    </citation>
    <scope>NUCLEOTIDE SEQUENCE [LARGE SCALE GENOMIC DNA]</scope>
    <source>
        <strain evidence="3 4">JCM 16021</strain>
    </source>
</reference>
<accession>A0ABN2XLP1</accession>
<organism evidence="3 4">
    <name type="scientific">Nocardioides bigeumensis</name>
    <dbReference type="NCBI Taxonomy" id="433657"/>
    <lineage>
        <taxon>Bacteria</taxon>
        <taxon>Bacillati</taxon>
        <taxon>Actinomycetota</taxon>
        <taxon>Actinomycetes</taxon>
        <taxon>Propionibacteriales</taxon>
        <taxon>Nocardioidaceae</taxon>
        <taxon>Nocardioides</taxon>
    </lineage>
</organism>
<proteinExistence type="predicted"/>
<feature type="domain" description="GerMN" evidence="2">
    <location>
        <begin position="25"/>
        <end position="134"/>
    </location>
</feature>
<evidence type="ECO:0000313" key="4">
    <source>
        <dbReference type="Proteomes" id="UP001500575"/>
    </source>
</evidence>
<dbReference type="RefSeq" id="WP_344301815.1">
    <property type="nucleotide sequence ID" value="NZ_BAAAQQ010000002.1"/>
</dbReference>
<gene>
    <name evidence="3" type="ORF">GCM10009843_03000</name>
</gene>
<dbReference type="InterPro" id="IPR019606">
    <property type="entry name" value="GerMN"/>
</dbReference>
<comment type="caution">
    <text evidence="3">The sequence shown here is derived from an EMBL/GenBank/DDBJ whole genome shotgun (WGS) entry which is preliminary data.</text>
</comment>